<name>A0A1H4J3G4_9FLAO</name>
<dbReference type="Proteomes" id="UP000183038">
    <property type="component" value="Unassembled WGS sequence"/>
</dbReference>
<gene>
    <name evidence="1" type="ORF">SAMN05192540_0106</name>
</gene>
<evidence type="ECO:0000313" key="2">
    <source>
        <dbReference type="Proteomes" id="UP000183038"/>
    </source>
</evidence>
<accession>A0A1H4J3G4</accession>
<dbReference type="AlphaFoldDB" id="A0A1H4J3G4"/>
<proteinExistence type="predicted"/>
<dbReference type="EMBL" id="FNTB01000001">
    <property type="protein sequence ID" value="SEB40879.1"/>
    <property type="molecule type" value="Genomic_DNA"/>
</dbReference>
<dbReference type="RefSeq" id="WP_058105727.1">
    <property type="nucleotide sequence ID" value="NZ_FNTB01000001.1"/>
</dbReference>
<reference evidence="1 2" key="1">
    <citation type="submission" date="2016-10" db="EMBL/GenBank/DDBJ databases">
        <authorList>
            <person name="de Groot N.N."/>
        </authorList>
    </citation>
    <scope>NUCLEOTIDE SEQUENCE [LARGE SCALE GENOMIC DNA]</scope>
    <source>
        <strain evidence="1 2">MAR_2009_71</strain>
    </source>
</reference>
<organism evidence="1 2">
    <name type="scientific">Maribacter dokdonensis</name>
    <dbReference type="NCBI Taxonomy" id="320912"/>
    <lineage>
        <taxon>Bacteria</taxon>
        <taxon>Pseudomonadati</taxon>
        <taxon>Bacteroidota</taxon>
        <taxon>Flavobacteriia</taxon>
        <taxon>Flavobacteriales</taxon>
        <taxon>Flavobacteriaceae</taxon>
        <taxon>Maribacter</taxon>
    </lineage>
</organism>
<sequence length="152" mass="16057">MKFNILFFAFIFGVYVNAQDPSDAAKHIGAGVVIGAAGGYAAHKISDGQRGWKWAGAVGSSLAAGLAKEAIYDQSKGYEWETKDVLYTTLGGVLAGMAIDILTDNSRRRSGGGKSCGCLVAHFDSNKVQLPKFVETGTGDIFSEVQAAYLLN</sequence>
<dbReference type="OrthoDB" id="1446979at2"/>
<protein>
    <submittedName>
        <fullName evidence="1">Uncharacterized protein</fullName>
    </submittedName>
</protein>
<evidence type="ECO:0000313" key="1">
    <source>
        <dbReference type="EMBL" id="SEB40879.1"/>
    </source>
</evidence>